<dbReference type="EMBL" id="PIGA01000028">
    <property type="protein sequence ID" value="PTP17578.1"/>
    <property type="molecule type" value="Genomic_DNA"/>
</dbReference>
<evidence type="ECO:0000256" key="10">
    <source>
        <dbReference type="ARBA" id="ARBA00023306"/>
    </source>
</evidence>
<comment type="catalytic activity">
    <reaction evidence="1 12 13">
        <text>[protein]-peptidylproline (omega=180) = [protein]-peptidylproline (omega=0)</text>
        <dbReference type="Rhea" id="RHEA:16237"/>
        <dbReference type="Rhea" id="RHEA-COMP:10747"/>
        <dbReference type="Rhea" id="RHEA-COMP:10748"/>
        <dbReference type="ChEBI" id="CHEBI:83833"/>
        <dbReference type="ChEBI" id="CHEBI:83834"/>
        <dbReference type="EC" id="5.2.1.8"/>
    </reaction>
</comment>
<evidence type="ECO:0000256" key="1">
    <source>
        <dbReference type="ARBA" id="ARBA00000971"/>
    </source>
</evidence>
<dbReference type="AlphaFoldDB" id="A0A2T5EE03"/>
<evidence type="ECO:0000313" key="17">
    <source>
        <dbReference type="Proteomes" id="UP000244080"/>
    </source>
</evidence>
<proteinExistence type="inferred from homology"/>
<dbReference type="RefSeq" id="WP_017087901.1">
    <property type="nucleotide sequence ID" value="NZ_CAWNZY010000038.1"/>
</dbReference>
<dbReference type="EC" id="5.2.1.8" evidence="3 12"/>
<comment type="similarity">
    <text evidence="2 12 14">Belongs to the FKBP-type PPIase family. Tig subfamily.</text>
</comment>
<dbReference type="InterPro" id="IPR001179">
    <property type="entry name" value="PPIase_FKBP_dom"/>
</dbReference>
<dbReference type="NCBIfam" id="TIGR00115">
    <property type="entry name" value="tig"/>
    <property type="match status" value="1"/>
</dbReference>
<dbReference type="InterPro" id="IPR027304">
    <property type="entry name" value="Trigger_fact/SurA_dom_sf"/>
</dbReference>
<protein>
    <recommendedName>
        <fullName evidence="4 12">Trigger factor</fullName>
        <shortName evidence="12">TF</shortName>
        <ecNumber evidence="3 12">5.2.1.8</ecNumber>
    </recommendedName>
    <alternativeName>
        <fullName evidence="11 12">PPIase</fullName>
    </alternativeName>
</protein>
<dbReference type="GO" id="GO:0043335">
    <property type="term" value="P:protein unfolding"/>
    <property type="evidence" value="ECO:0007669"/>
    <property type="project" value="TreeGrafter"/>
</dbReference>
<keyword evidence="6 12" id="KW-0132">Cell division</keyword>
<dbReference type="FunFam" id="3.10.50.40:FF:000001">
    <property type="entry name" value="Trigger factor"/>
    <property type="match status" value="1"/>
</dbReference>
<evidence type="ECO:0000256" key="12">
    <source>
        <dbReference type="HAMAP-Rule" id="MF_00303"/>
    </source>
</evidence>
<dbReference type="GO" id="GO:0005737">
    <property type="term" value="C:cytoplasm"/>
    <property type="evidence" value="ECO:0007669"/>
    <property type="project" value="UniProtKB-SubCell"/>
</dbReference>
<dbReference type="HAMAP" id="MF_00303">
    <property type="entry name" value="Trigger_factor_Tig"/>
    <property type="match status" value="1"/>
</dbReference>
<dbReference type="InterPro" id="IPR008880">
    <property type="entry name" value="Trigger_fac_C"/>
</dbReference>
<evidence type="ECO:0000256" key="11">
    <source>
        <dbReference type="ARBA" id="ARBA00029986"/>
    </source>
</evidence>
<evidence type="ECO:0000256" key="2">
    <source>
        <dbReference type="ARBA" id="ARBA00005464"/>
    </source>
</evidence>
<evidence type="ECO:0000256" key="6">
    <source>
        <dbReference type="ARBA" id="ARBA00022618"/>
    </source>
</evidence>
<dbReference type="SUPFAM" id="SSF109998">
    <property type="entry name" value="Triger factor/SurA peptide-binding domain-like"/>
    <property type="match status" value="1"/>
</dbReference>
<keyword evidence="9 12" id="KW-0413">Isomerase</keyword>
<evidence type="ECO:0000256" key="3">
    <source>
        <dbReference type="ARBA" id="ARBA00013194"/>
    </source>
</evidence>
<dbReference type="GO" id="GO:0003755">
    <property type="term" value="F:peptidyl-prolyl cis-trans isomerase activity"/>
    <property type="evidence" value="ECO:0007669"/>
    <property type="project" value="UniProtKB-UniRule"/>
</dbReference>
<sequence length="432" mass="48112">MQVTVETLEGLERRLNITVPAANIEDAVTAELRNIAKNRRFDGFRKGKVPMKMVAKMYGKAVRQDVMGEVMQRHFIEAIVKEKINPAGAPTFAPVENNEGADLVFNATFEVYPEVELKGLENITVEKPAVEVKEADVEEMIETLRKQQATWTEVEAAADAGSRATIDFVGSIDGEEFEGGKAENFPLEMGAGRMIPGFEDGIVGKTAGMEFEIEVNFPEDYHAENLKGKAAKFSIKLNKVEARELPELNEEFVSKFGAAEGVEGLKTEVRKNMERELKQAVKNRIKEQAIDGLVNENNIDVPSALIDQEIGVLRQQAAQRFGGNTEAADQLPRELFEEQAKRRVVVGLLLGEVIKTEELKADDEKVKAIIEEMATAYEDPTEVIAYYEQNEQMMNNMRNVALEEQAIDAIIAKAQVSDKEVSFNELMNQQPA</sequence>
<keyword evidence="10 12" id="KW-0131">Cell cycle</keyword>
<accession>A0A2T5EE03</accession>
<dbReference type="GO" id="GO:0051083">
    <property type="term" value="P:'de novo' cotranslational protein folding"/>
    <property type="evidence" value="ECO:0007669"/>
    <property type="project" value="TreeGrafter"/>
</dbReference>
<evidence type="ECO:0000256" key="14">
    <source>
        <dbReference type="RuleBase" id="RU003914"/>
    </source>
</evidence>
<dbReference type="GO" id="GO:0015031">
    <property type="term" value="P:protein transport"/>
    <property type="evidence" value="ECO:0007669"/>
    <property type="project" value="UniProtKB-UniRule"/>
</dbReference>
<reference evidence="16 17" key="1">
    <citation type="submission" date="2017-11" db="EMBL/GenBank/DDBJ databases">
        <title>Population delineation of vibrios coincides with oyster pathogenicity.</title>
        <authorList>
            <person name="Bruto M."/>
            <person name="Labreuche Y."/>
            <person name="James A."/>
            <person name="Piel D."/>
            <person name="Chenivesse S."/>
            <person name="Petton B."/>
            <person name="Polz M.F."/>
            <person name="Le Roux F."/>
        </authorList>
    </citation>
    <scope>NUCLEOTIDE SEQUENCE [LARGE SCALE GENOMIC DNA]</scope>
    <source>
        <strain evidence="16 17">1F_55</strain>
    </source>
</reference>
<evidence type="ECO:0000256" key="4">
    <source>
        <dbReference type="ARBA" id="ARBA00016902"/>
    </source>
</evidence>
<evidence type="ECO:0000259" key="15">
    <source>
        <dbReference type="PROSITE" id="PS50059"/>
    </source>
</evidence>
<evidence type="ECO:0000256" key="7">
    <source>
        <dbReference type="ARBA" id="ARBA00023110"/>
    </source>
</evidence>
<dbReference type="Pfam" id="PF00254">
    <property type="entry name" value="FKBP_C"/>
    <property type="match status" value="1"/>
</dbReference>
<dbReference type="Gene3D" id="3.10.50.40">
    <property type="match status" value="1"/>
</dbReference>
<dbReference type="InterPro" id="IPR008881">
    <property type="entry name" value="Trigger_fac_ribosome-bd_bac"/>
</dbReference>
<gene>
    <name evidence="12" type="primary">tig</name>
    <name evidence="16" type="ORF">CWO36_16535</name>
</gene>
<evidence type="ECO:0000256" key="13">
    <source>
        <dbReference type="PROSITE-ProRule" id="PRU00277"/>
    </source>
</evidence>
<comment type="caution">
    <text evidence="16">The sequence shown here is derived from an EMBL/GenBank/DDBJ whole genome shotgun (WGS) entry which is preliminary data.</text>
</comment>
<dbReference type="FunFam" id="3.30.70.1050:FF:000001">
    <property type="entry name" value="Trigger factor"/>
    <property type="match status" value="1"/>
</dbReference>
<comment type="subcellular location">
    <subcellularLocation>
        <location evidence="12">Cytoplasm</location>
    </subcellularLocation>
    <text evidence="12">About half TF is bound to the ribosome near the polypeptide exit tunnel while the other half is free in the cytoplasm.</text>
</comment>
<comment type="domain">
    <text evidence="12">Consists of 3 domains; the N-terminus binds the ribosome, the middle domain has PPIase activity, while the C-terminus has intrinsic chaperone activity on its own.</text>
</comment>
<evidence type="ECO:0000313" key="16">
    <source>
        <dbReference type="EMBL" id="PTP17578.1"/>
    </source>
</evidence>
<dbReference type="GO" id="GO:0051301">
    <property type="term" value="P:cell division"/>
    <property type="evidence" value="ECO:0007669"/>
    <property type="project" value="UniProtKB-KW"/>
</dbReference>
<dbReference type="Gene3D" id="3.30.70.1050">
    <property type="entry name" value="Trigger factor ribosome-binding domain"/>
    <property type="match status" value="1"/>
</dbReference>
<dbReference type="InterPro" id="IPR036611">
    <property type="entry name" value="Trigger_fac_ribosome-bd_sf"/>
</dbReference>
<dbReference type="GO" id="GO:0044183">
    <property type="term" value="F:protein folding chaperone"/>
    <property type="evidence" value="ECO:0007669"/>
    <property type="project" value="TreeGrafter"/>
</dbReference>
<dbReference type="Pfam" id="PF05698">
    <property type="entry name" value="Trigger_C"/>
    <property type="match status" value="1"/>
</dbReference>
<dbReference type="PROSITE" id="PS50059">
    <property type="entry name" value="FKBP_PPIASE"/>
    <property type="match status" value="1"/>
</dbReference>
<name>A0A2T5EE03_VIBSP</name>
<dbReference type="SUPFAM" id="SSF54534">
    <property type="entry name" value="FKBP-like"/>
    <property type="match status" value="1"/>
</dbReference>
<keyword evidence="7 12" id="KW-0697">Rotamase</keyword>
<dbReference type="InterPro" id="IPR046357">
    <property type="entry name" value="PPIase_dom_sf"/>
</dbReference>
<dbReference type="InterPro" id="IPR037041">
    <property type="entry name" value="Trigger_fac_C_sf"/>
</dbReference>
<dbReference type="InterPro" id="IPR005215">
    <property type="entry name" value="Trig_fac"/>
</dbReference>
<dbReference type="PANTHER" id="PTHR30560">
    <property type="entry name" value="TRIGGER FACTOR CHAPERONE AND PEPTIDYL-PROLYL CIS/TRANS ISOMERASE"/>
    <property type="match status" value="1"/>
</dbReference>
<organism evidence="16 17">
    <name type="scientific">Vibrio splendidus</name>
    <dbReference type="NCBI Taxonomy" id="29497"/>
    <lineage>
        <taxon>Bacteria</taxon>
        <taxon>Pseudomonadati</taxon>
        <taxon>Pseudomonadota</taxon>
        <taxon>Gammaproteobacteria</taxon>
        <taxon>Vibrionales</taxon>
        <taxon>Vibrionaceae</taxon>
        <taxon>Vibrio</taxon>
    </lineage>
</organism>
<dbReference type="GO" id="GO:0043022">
    <property type="term" value="F:ribosome binding"/>
    <property type="evidence" value="ECO:0007669"/>
    <property type="project" value="TreeGrafter"/>
</dbReference>
<comment type="function">
    <text evidence="12">Involved in protein export. Acts as a chaperone by maintaining the newly synthesized protein in an open conformation. Functions as a peptidyl-prolyl cis-trans isomerase.</text>
</comment>
<evidence type="ECO:0000256" key="9">
    <source>
        <dbReference type="ARBA" id="ARBA00023235"/>
    </source>
</evidence>
<dbReference type="SUPFAM" id="SSF102735">
    <property type="entry name" value="Trigger factor ribosome-binding domain"/>
    <property type="match status" value="1"/>
</dbReference>
<keyword evidence="5 12" id="KW-0963">Cytoplasm</keyword>
<dbReference type="PANTHER" id="PTHR30560:SF3">
    <property type="entry name" value="TRIGGER FACTOR-LIKE PROTEIN TIG, CHLOROPLASTIC"/>
    <property type="match status" value="1"/>
</dbReference>
<evidence type="ECO:0000256" key="8">
    <source>
        <dbReference type="ARBA" id="ARBA00023186"/>
    </source>
</evidence>
<dbReference type="Gene3D" id="1.10.3120.10">
    <property type="entry name" value="Trigger factor, C-terminal domain"/>
    <property type="match status" value="1"/>
</dbReference>
<dbReference type="Pfam" id="PF05697">
    <property type="entry name" value="Trigger_N"/>
    <property type="match status" value="1"/>
</dbReference>
<feature type="domain" description="PPIase FKBP-type" evidence="15">
    <location>
        <begin position="161"/>
        <end position="246"/>
    </location>
</feature>
<dbReference type="PIRSF" id="PIRSF003095">
    <property type="entry name" value="Trigger_factor"/>
    <property type="match status" value="1"/>
</dbReference>
<keyword evidence="8 12" id="KW-0143">Chaperone</keyword>
<dbReference type="Proteomes" id="UP000244080">
    <property type="component" value="Unassembled WGS sequence"/>
</dbReference>
<evidence type="ECO:0000256" key="5">
    <source>
        <dbReference type="ARBA" id="ARBA00022490"/>
    </source>
</evidence>